<evidence type="ECO:0008006" key="4">
    <source>
        <dbReference type="Google" id="ProtNLM"/>
    </source>
</evidence>
<protein>
    <recommendedName>
        <fullName evidence="4">Ycf1</fullName>
    </recommendedName>
</protein>
<dbReference type="EMBL" id="CALNXK010000045">
    <property type="protein sequence ID" value="CAH3128420.1"/>
    <property type="molecule type" value="Genomic_DNA"/>
</dbReference>
<accession>A0ABN8P114</accession>
<organism evidence="2 3">
    <name type="scientific">Porites lobata</name>
    <dbReference type="NCBI Taxonomy" id="104759"/>
    <lineage>
        <taxon>Eukaryota</taxon>
        <taxon>Metazoa</taxon>
        <taxon>Cnidaria</taxon>
        <taxon>Anthozoa</taxon>
        <taxon>Hexacorallia</taxon>
        <taxon>Scleractinia</taxon>
        <taxon>Fungiina</taxon>
        <taxon>Poritidae</taxon>
        <taxon>Porites</taxon>
    </lineage>
</organism>
<proteinExistence type="predicted"/>
<reference evidence="2 3" key="1">
    <citation type="submission" date="2022-05" db="EMBL/GenBank/DDBJ databases">
        <authorList>
            <consortium name="Genoscope - CEA"/>
            <person name="William W."/>
        </authorList>
    </citation>
    <scope>NUCLEOTIDE SEQUENCE [LARGE SCALE GENOMIC DNA]</scope>
</reference>
<feature type="compositionally biased region" description="Basic residues" evidence="1">
    <location>
        <begin position="33"/>
        <end position="42"/>
    </location>
</feature>
<evidence type="ECO:0000313" key="2">
    <source>
        <dbReference type="EMBL" id="CAH3128420.1"/>
    </source>
</evidence>
<dbReference type="Proteomes" id="UP001159405">
    <property type="component" value="Unassembled WGS sequence"/>
</dbReference>
<sequence length="351" mass="41033">MYPYGLNDRLQHAGKVSHSYVRSRNNVFNLFNRHQRRKRSHGQRSNSRRNSEITLAGAPNGSAPQNILSQGHGGLQRLRTTLHSARLPNLHKLFHECEQLIVANQEQRFRSIILDVCCKKLFFPVRTGTDSTAKPPRRFIKVFFHNKGIDKVNLTNILHNKLVRSKIPIYFQEKDPPLVSYKYTNNISRSVFNYNQALRNINFDDYRDASSSCDCQYLNLLTLYEPHGHLITGDLRIVRNRKLRRLLEKGPKYREQNNIDWHLNKEILTKAVDDYAKNWSKREGCHVSALEEWSETVKLIISNRINSLQYRSFLPCNRILEDPHIKAYLTELQRKYVLVPADKAANNIIFV</sequence>
<gene>
    <name evidence="2" type="ORF">PLOB_00033611</name>
</gene>
<evidence type="ECO:0000313" key="3">
    <source>
        <dbReference type="Proteomes" id="UP001159405"/>
    </source>
</evidence>
<feature type="non-terminal residue" evidence="2">
    <location>
        <position position="351"/>
    </location>
</feature>
<name>A0ABN8P114_9CNID</name>
<keyword evidence="3" id="KW-1185">Reference proteome</keyword>
<evidence type="ECO:0000256" key="1">
    <source>
        <dbReference type="SAM" id="MobiDB-lite"/>
    </source>
</evidence>
<comment type="caution">
    <text evidence="2">The sequence shown here is derived from an EMBL/GenBank/DDBJ whole genome shotgun (WGS) entry which is preliminary data.</text>
</comment>
<feature type="region of interest" description="Disordered" evidence="1">
    <location>
        <begin position="31"/>
        <end position="70"/>
    </location>
</feature>